<keyword evidence="2" id="KW-1133">Transmembrane helix</keyword>
<dbReference type="RefSeq" id="WP_170219676.1">
    <property type="nucleotide sequence ID" value="NZ_VFON01000001.1"/>
</dbReference>
<feature type="compositionally biased region" description="Pro residues" evidence="1">
    <location>
        <begin position="425"/>
        <end position="435"/>
    </location>
</feature>
<feature type="region of interest" description="Disordered" evidence="1">
    <location>
        <begin position="162"/>
        <end position="186"/>
    </location>
</feature>
<keyword evidence="2" id="KW-0472">Membrane</keyword>
<feature type="region of interest" description="Disordered" evidence="1">
    <location>
        <begin position="371"/>
        <end position="438"/>
    </location>
</feature>
<keyword evidence="2" id="KW-0812">Transmembrane</keyword>
<dbReference type="Proteomes" id="UP000319094">
    <property type="component" value="Unassembled WGS sequence"/>
</dbReference>
<evidence type="ECO:0008006" key="5">
    <source>
        <dbReference type="Google" id="ProtNLM"/>
    </source>
</evidence>
<evidence type="ECO:0000313" key="3">
    <source>
        <dbReference type="EMBL" id="TQL43690.1"/>
    </source>
</evidence>
<reference evidence="3 4" key="1">
    <citation type="submission" date="2019-06" db="EMBL/GenBank/DDBJ databases">
        <title>Sequencing the genomes of 1000 actinobacteria strains.</title>
        <authorList>
            <person name="Klenk H.-P."/>
        </authorList>
    </citation>
    <scope>NUCLEOTIDE SEQUENCE [LARGE SCALE GENOMIC DNA]</scope>
    <source>
        <strain evidence="3 4">DSM 8803</strain>
    </source>
</reference>
<feature type="compositionally biased region" description="Basic and acidic residues" evidence="1">
    <location>
        <begin position="162"/>
        <end position="178"/>
    </location>
</feature>
<evidence type="ECO:0000256" key="1">
    <source>
        <dbReference type="SAM" id="MobiDB-lite"/>
    </source>
</evidence>
<dbReference type="EMBL" id="VFON01000001">
    <property type="protein sequence ID" value="TQL43690.1"/>
    <property type="molecule type" value="Genomic_DNA"/>
</dbReference>
<gene>
    <name evidence="3" type="ORF">FB468_1720</name>
</gene>
<name>A0A542Y6G1_9MICO</name>
<proteinExistence type="predicted"/>
<dbReference type="AlphaFoldDB" id="A0A542Y6G1"/>
<organism evidence="3 4">
    <name type="scientific">Leucobacter komagatae</name>
    <dbReference type="NCBI Taxonomy" id="55969"/>
    <lineage>
        <taxon>Bacteria</taxon>
        <taxon>Bacillati</taxon>
        <taxon>Actinomycetota</taxon>
        <taxon>Actinomycetes</taxon>
        <taxon>Micrococcales</taxon>
        <taxon>Microbacteriaceae</taxon>
        <taxon>Leucobacter</taxon>
    </lineage>
</organism>
<protein>
    <recommendedName>
        <fullName evidence="5">Colicin transporter</fullName>
    </recommendedName>
</protein>
<feature type="compositionally biased region" description="Gly residues" evidence="1">
    <location>
        <begin position="371"/>
        <end position="424"/>
    </location>
</feature>
<keyword evidence="4" id="KW-1185">Reference proteome</keyword>
<accession>A0A542Y6G1</accession>
<evidence type="ECO:0000256" key="2">
    <source>
        <dbReference type="SAM" id="Phobius"/>
    </source>
</evidence>
<comment type="caution">
    <text evidence="3">The sequence shown here is derived from an EMBL/GenBank/DDBJ whole genome shotgun (WGS) entry which is preliminary data.</text>
</comment>
<sequence length="462" mass="45806">MTDMHTNEEPTQVELPVTVAEDAAPAKNSRRNIIIGASAAAVLVLGGAAAFVIPKLVHDHRVDTYHELQAETTALLEKISENTARQDAAEGLFELSTREAGMLATALAETGKTSVPIILKADAAAVTDAATKLQEAVTGIEVGEELSENAIALEEAVKEARESDAEAVKQAEAEKKDPPAPSAPATWHETSVDDAAALAFPTDKTPTVGLVADASVTSETVTNAQSFLEEVTKNADTVKKQLAKKTADLDTLAAKVDAALSSLEGAAQHAPGQATKVAEAASKAGDTKKLTEAAAAAANPELSGFALKNAVDVYIAQAKAVQKAHADKEAKEAAEAAAAAAAAEGAAGYTDPGTGAYVPVEQGWGGGGGWADPGTTGGGWTGGGSTGGGSANTGGGSGSTGGGNTGGGGGGNTGGGGGGNGGGYTPPPHECPAPPAGWWWGGSTGNGCPIYLPPGGGDTEGW</sequence>
<feature type="transmembrane region" description="Helical" evidence="2">
    <location>
        <begin position="33"/>
        <end position="53"/>
    </location>
</feature>
<evidence type="ECO:0000313" key="4">
    <source>
        <dbReference type="Proteomes" id="UP000319094"/>
    </source>
</evidence>